<evidence type="ECO:0000256" key="2">
    <source>
        <dbReference type="ARBA" id="ARBA00022670"/>
    </source>
</evidence>
<feature type="domain" description="NlpC/P60" evidence="5">
    <location>
        <begin position="1"/>
        <end position="138"/>
    </location>
</feature>
<keyword evidence="2" id="KW-0645">Protease</keyword>
<dbReference type="SUPFAM" id="SSF54001">
    <property type="entry name" value="Cysteine proteinases"/>
    <property type="match status" value="1"/>
</dbReference>
<organism evidence="6 7">
    <name type="scientific">Sphingomonas qomolangmaensis</name>
    <dbReference type="NCBI Taxonomy" id="2918765"/>
    <lineage>
        <taxon>Bacteria</taxon>
        <taxon>Pseudomonadati</taxon>
        <taxon>Pseudomonadota</taxon>
        <taxon>Alphaproteobacteria</taxon>
        <taxon>Sphingomonadales</taxon>
        <taxon>Sphingomonadaceae</taxon>
        <taxon>Sphingomonas</taxon>
    </lineage>
</organism>
<proteinExistence type="inferred from homology"/>
<sequence>MSAVAAAARALVGARFRLHGRDPAMGLDCVGVVAAALARAGAQVTVPQGYAMRTGDADRVAMLIARAGLVRVERMAAGDVVLVRSGPGQLHLGVWTGAGLVHADAHLRRVVERPGAVAWPVVGVFRWGGATASAVAAPSPSSD</sequence>
<comment type="similarity">
    <text evidence="1">Belongs to the peptidase C40 family.</text>
</comment>
<evidence type="ECO:0000313" key="7">
    <source>
        <dbReference type="Proteomes" id="UP001058533"/>
    </source>
</evidence>
<evidence type="ECO:0000256" key="3">
    <source>
        <dbReference type="ARBA" id="ARBA00022801"/>
    </source>
</evidence>
<dbReference type="RefSeq" id="WP_256505901.1">
    <property type="nucleotide sequence ID" value="NZ_CP101740.1"/>
</dbReference>
<dbReference type="PROSITE" id="PS51935">
    <property type="entry name" value="NLPC_P60"/>
    <property type="match status" value="1"/>
</dbReference>
<dbReference type="InterPro" id="IPR000064">
    <property type="entry name" value="NLP_P60_dom"/>
</dbReference>
<keyword evidence="7" id="KW-1185">Reference proteome</keyword>
<name>A0ABY5L584_9SPHN</name>
<dbReference type="InterPro" id="IPR038765">
    <property type="entry name" value="Papain-like_cys_pep_sf"/>
</dbReference>
<dbReference type="Proteomes" id="UP001058533">
    <property type="component" value="Chromosome"/>
</dbReference>
<dbReference type="Pfam" id="PF00877">
    <property type="entry name" value="NLPC_P60"/>
    <property type="match status" value="1"/>
</dbReference>
<evidence type="ECO:0000313" key="6">
    <source>
        <dbReference type="EMBL" id="UUL82119.1"/>
    </source>
</evidence>
<evidence type="ECO:0000259" key="5">
    <source>
        <dbReference type="PROSITE" id="PS51935"/>
    </source>
</evidence>
<accession>A0ABY5L584</accession>
<dbReference type="Gene3D" id="3.90.1720.10">
    <property type="entry name" value="endopeptidase domain like (from Nostoc punctiforme)"/>
    <property type="match status" value="1"/>
</dbReference>
<evidence type="ECO:0000256" key="1">
    <source>
        <dbReference type="ARBA" id="ARBA00007074"/>
    </source>
</evidence>
<reference evidence="6" key="1">
    <citation type="submission" date="2022-07" db="EMBL/GenBank/DDBJ databases">
        <title>Sphingomonas sp. nov., a novel bacterium isolated from the north slope of the Mount Everest.</title>
        <authorList>
            <person name="Cui X."/>
            <person name="Liu Y."/>
        </authorList>
    </citation>
    <scope>NUCLEOTIDE SEQUENCE</scope>
    <source>
        <strain evidence="6">S5-59</strain>
    </source>
</reference>
<gene>
    <name evidence="6" type="ORF">NMP03_13135</name>
</gene>
<dbReference type="EMBL" id="CP101740">
    <property type="protein sequence ID" value="UUL82119.1"/>
    <property type="molecule type" value="Genomic_DNA"/>
</dbReference>
<protein>
    <submittedName>
        <fullName evidence="6">Peptidoglycan endopeptidase</fullName>
    </submittedName>
</protein>
<evidence type="ECO:0000256" key="4">
    <source>
        <dbReference type="ARBA" id="ARBA00022807"/>
    </source>
</evidence>
<keyword evidence="3" id="KW-0378">Hydrolase</keyword>
<keyword evidence="4" id="KW-0788">Thiol protease</keyword>